<dbReference type="Gene3D" id="3.40.630.190">
    <property type="entry name" value="LCP protein"/>
    <property type="match status" value="1"/>
</dbReference>
<dbReference type="PANTHER" id="PTHR33392:SF6">
    <property type="entry name" value="POLYISOPRENYL-TEICHOIC ACID--PEPTIDOGLYCAN TEICHOIC ACID TRANSFERASE TAGU"/>
    <property type="match status" value="1"/>
</dbReference>
<evidence type="ECO:0000259" key="2">
    <source>
        <dbReference type="Pfam" id="PF03816"/>
    </source>
</evidence>
<evidence type="ECO:0000313" key="3">
    <source>
        <dbReference type="EMBL" id="HIU30154.1"/>
    </source>
</evidence>
<evidence type="ECO:0000313" key="4">
    <source>
        <dbReference type="Proteomes" id="UP000824089"/>
    </source>
</evidence>
<dbReference type="EMBL" id="DVMM01000164">
    <property type="protein sequence ID" value="HIU30154.1"/>
    <property type="molecule type" value="Genomic_DNA"/>
</dbReference>
<sequence>MDNLRRFILVFTAVIFITLCVCGIVLADSYQKTAKTEERELSVSAPTYDPNGTGEDASRALKENILFIVGDQDGTETELMVLAHVDSENSSLHFLYIPKDLKYALNSDRSVGNMGNLLAKTGSAASAADIVASFFEISVDYYVQMPCDTFAEFINAFDRDSTGIDYTIPVDLKYVSGKYHIDLKKDTKKLTGSEALQLIQFYRTENNEYSAELLAYYDGSDVKRIQAAQSFLSAFLSQKVIKTGDQAYAQTFTDIVLPFLEKCETNLTETQIRKIGGIFSAINANAVKYYRFNGTEEYLGKYYLVYDETCTDLTSNAILDGATILRDSFSTN</sequence>
<organism evidence="3 4">
    <name type="scientific">Candidatus Egerieisoma faecipullorum</name>
    <dbReference type="NCBI Taxonomy" id="2840963"/>
    <lineage>
        <taxon>Bacteria</taxon>
        <taxon>Bacillati</taxon>
        <taxon>Bacillota</taxon>
        <taxon>Clostridia</taxon>
        <taxon>Eubacteriales</taxon>
        <taxon>Clostridiaceae</taxon>
        <taxon>Clostridiaceae incertae sedis</taxon>
        <taxon>Candidatus Egerieisoma</taxon>
    </lineage>
</organism>
<accession>A0A9D1I8G6</accession>
<dbReference type="AlphaFoldDB" id="A0A9D1I8G6"/>
<comment type="caution">
    <text evidence="3">The sequence shown here is derived from an EMBL/GenBank/DDBJ whole genome shotgun (WGS) entry which is preliminary data.</text>
</comment>
<feature type="domain" description="Cell envelope-related transcriptional attenuator" evidence="2">
    <location>
        <begin position="77"/>
        <end position="238"/>
    </location>
</feature>
<dbReference type="PANTHER" id="PTHR33392">
    <property type="entry name" value="POLYISOPRENYL-TEICHOIC ACID--PEPTIDOGLYCAN TEICHOIC ACID TRANSFERASE TAGU"/>
    <property type="match status" value="1"/>
</dbReference>
<dbReference type="Pfam" id="PF03816">
    <property type="entry name" value="LytR_cpsA_psr"/>
    <property type="match status" value="1"/>
</dbReference>
<reference evidence="3" key="1">
    <citation type="submission" date="2020-10" db="EMBL/GenBank/DDBJ databases">
        <authorList>
            <person name="Gilroy R."/>
        </authorList>
    </citation>
    <scope>NUCLEOTIDE SEQUENCE</scope>
    <source>
        <strain evidence="3">CHK195-4489</strain>
    </source>
</reference>
<name>A0A9D1I8G6_9CLOT</name>
<comment type="similarity">
    <text evidence="1">Belongs to the LytR/CpsA/Psr (LCP) family.</text>
</comment>
<protein>
    <submittedName>
        <fullName evidence="3">LCP family protein</fullName>
    </submittedName>
</protein>
<reference evidence="3" key="2">
    <citation type="journal article" date="2021" name="PeerJ">
        <title>Extensive microbial diversity within the chicken gut microbiome revealed by metagenomics and culture.</title>
        <authorList>
            <person name="Gilroy R."/>
            <person name="Ravi A."/>
            <person name="Getino M."/>
            <person name="Pursley I."/>
            <person name="Horton D.L."/>
            <person name="Alikhan N.F."/>
            <person name="Baker D."/>
            <person name="Gharbi K."/>
            <person name="Hall N."/>
            <person name="Watson M."/>
            <person name="Adriaenssens E.M."/>
            <person name="Foster-Nyarko E."/>
            <person name="Jarju S."/>
            <person name="Secka A."/>
            <person name="Antonio M."/>
            <person name="Oren A."/>
            <person name="Chaudhuri R.R."/>
            <person name="La Ragione R."/>
            <person name="Hildebrand F."/>
            <person name="Pallen M.J."/>
        </authorList>
    </citation>
    <scope>NUCLEOTIDE SEQUENCE</scope>
    <source>
        <strain evidence="3">CHK195-4489</strain>
    </source>
</reference>
<evidence type="ECO:0000256" key="1">
    <source>
        <dbReference type="ARBA" id="ARBA00006068"/>
    </source>
</evidence>
<dbReference type="InterPro" id="IPR004474">
    <property type="entry name" value="LytR_CpsA_psr"/>
</dbReference>
<dbReference type="Proteomes" id="UP000824089">
    <property type="component" value="Unassembled WGS sequence"/>
</dbReference>
<gene>
    <name evidence="3" type="ORF">IAD50_07660</name>
</gene>
<dbReference type="InterPro" id="IPR050922">
    <property type="entry name" value="LytR/CpsA/Psr_CW_biosynth"/>
</dbReference>
<proteinExistence type="inferred from homology"/>